<dbReference type="EMBL" id="PPHD01050276">
    <property type="protein sequence ID" value="POI23280.1"/>
    <property type="molecule type" value="Genomic_DNA"/>
</dbReference>
<sequence>ISFSIKCAFFFLLLIHTRYLQEVGYTDTILDVRSQRVRSLLGLSNSEPNGSVETKNLEQILNGGESPSSKQKGQEIKRNSGDVLETFNFLENADDSDEEEESDMIEDIAEGKEKHRINKKHKIGNEGLAADLTDDPDTEEALKEFDFLVTAEDGEGAGEARSSGDGTEWGKMLTKQFRSREILVHDSTVPSQVAWMCVWL</sequence>
<accession>A0A2P4SGP8</accession>
<evidence type="ECO:0000256" key="1">
    <source>
        <dbReference type="SAM" id="SignalP"/>
    </source>
</evidence>
<dbReference type="GO" id="GO:0044877">
    <property type="term" value="F:protein-containing complex binding"/>
    <property type="evidence" value="ECO:0007669"/>
    <property type="project" value="TreeGrafter"/>
</dbReference>
<dbReference type="GO" id="GO:0005516">
    <property type="term" value="F:calmodulin binding"/>
    <property type="evidence" value="ECO:0007669"/>
    <property type="project" value="TreeGrafter"/>
</dbReference>
<evidence type="ECO:0000313" key="3">
    <source>
        <dbReference type="Proteomes" id="UP000237246"/>
    </source>
</evidence>
<dbReference type="PANTHER" id="PTHR15653:SF3">
    <property type="entry name" value="STRIATIN-3"/>
    <property type="match status" value="1"/>
</dbReference>
<proteinExistence type="predicted"/>
<gene>
    <name evidence="2" type="ORF">CIB84_012972</name>
</gene>
<dbReference type="GO" id="GO:0051721">
    <property type="term" value="F:protein phosphatase 2A binding"/>
    <property type="evidence" value="ECO:0007669"/>
    <property type="project" value="TreeGrafter"/>
</dbReference>
<feature type="signal peptide" evidence="1">
    <location>
        <begin position="1"/>
        <end position="20"/>
    </location>
</feature>
<dbReference type="GO" id="GO:0070016">
    <property type="term" value="F:armadillo repeat domain binding"/>
    <property type="evidence" value="ECO:0007669"/>
    <property type="project" value="TreeGrafter"/>
</dbReference>
<keyword evidence="1" id="KW-0732">Signal</keyword>
<keyword evidence="3" id="KW-1185">Reference proteome</keyword>
<protein>
    <recommendedName>
        <fullName evidence="4">Striatin N-terminal domain-containing protein</fullName>
    </recommendedName>
</protein>
<feature type="non-terminal residue" evidence="2">
    <location>
        <position position="1"/>
    </location>
</feature>
<evidence type="ECO:0000313" key="2">
    <source>
        <dbReference type="EMBL" id="POI23280.1"/>
    </source>
</evidence>
<dbReference type="OrthoDB" id="727118at2759"/>
<dbReference type="AlphaFoldDB" id="A0A2P4SGP8"/>
<dbReference type="Proteomes" id="UP000237246">
    <property type="component" value="Unassembled WGS sequence"/>
</dbReference>
<dbReference type="GO" id="GO:0030425">
    <property type="term" value="C:dendrite"/>
    <property type="evidence" value="ECO:0007669"/>
    <property type="project" value="TreeGrafter"/>
</dbReference>
<comment type="caution">
    <text evidence="2">The sequence shown here is derived from an EMBL/GenBank/DDBJ whole genome shotgun (WGS) entry which is preliminary data.</text>
</comment>
<name>A0A2P4SGP8_BAMTH</name>
<reference evidence="2 3" key="1">
    <citation type="submission" date="2018-01" db="EMBL/GenBank/DDBJ databases">
        <title>Comparison of the Chinese Bamboo Partridge and Red Junglefowl genome sequences highlights the importance of demography in genome evolution.</title>
        <authorList>
            <person name="Tiley G.P."/>
            <person name="Kimball R.T."/>
            <person name="Braun E.L."/>
            <person name="Burleigh J.G."/>
        </authorList>
    </citation>
    <scope>NUCLEOTIDE SEQUENCE [LARGE SCALE GENOMIC DNA]</scope>
    <source>
        <strain evidence="2">RTK389</strain>
        <tissue evidence="2">Blood</tissue>
    </source>
</reference>
<evidence type="ECO:0008006" key="4">
    <source>
        <dbReference type="Google" id="ProtNLM"/>
    </source>
</evidence>
<organism evidence="2 3">
    <name type="scientific">Bambusicola thoracicus</name>
    <name type="common">Chinese bamboo-partridge</name>
    <name type="synonym">Perdix thoracica</name>
    <dbReference type="NCBI Taxonomy" id="9083"/>
    <lineage>
        <taxon>Eukaryota</taxon>
        <taxon>Metazoa</taxon>
        <taxon>Chordata</taxon>
        <taxon>Craniata</taxon>
        <taxon>Vertebrata</taxon>
        <taxon>Euteleostomi</taxon>
        <taxon>Archelosauria</taxon>
        <taxon>Archosauria</taxon>
        <taxon>Dinosauria</taxon>
        <taxon>Saurischia</taxon>
        <taxon>Theropoda</taxon>
        <taxon>Coelurosauria</taxon>
        <taxon>Aves</taxon>
        <taxon>Neognathae</taxon>
        <taxon>Galloanserae</taxon>
        <taxon>Galliformes</taxon>
        <taxon>Phasianidae</taxon>
        <taxon>Perdicinae</taxon>
        <taxon>Bambusicola</taxon>
    </lineage>
</organism>
<feature type="chain" id="PRO_5015149311" description="Striatin N-terminal domain-containing protein" evidence="1">
    <location>
        <begin position="21"/>
        <end position="200"/>
    </location>
</feature>
<dbReference type="InterPro" id="IPR051488">
    <property type="entry name" value="WD_repeat_striatin"/>
</dbReference>
<dbReference type="PANTHER" id="PTHR15653">
    <property type="entry name" value="STRIATIN"/>
    <property type="match status" value="1"/>
</dbReference>